<keyword evidence="2" id="KW-1185">Reference proteome</keyword>
<dbReference type="Proteomes" id="UP001148629">
    <property type="component" value="Unassembled WGS sequence"/>
</dbReference>
<evidence type="ECO:0000313" key="2">
    <source>
        <dbReference type="Proteomes" id="UP001148629"/>
    </source>
</evidence>
<comment type="caution">
    <text evidence="1">The sequence shown here is derived from an EMBL/GenBank/DDBJ whole genome shotgun (WGS) entry which is preliminary data.</text>
</comment>
<organism evidence="1 2">
    <name type="scientific">Fusarium decemcellulare</name>
    <dbReference type="NCBI Taxonomy" id="57161"/>
    <lineage>
        <taxon>Eukaryota</taxon>
        <taxon>Fungi</taxon>
        <taxon>Dikarya</taxon>
        <taxon>Ascomycota</taxon>
        <taxon>Pezizomycotina</taxon>
        <taxon>Sordariomycetes</taxon>
        <taxon>Hypocreomycetidae</taxon>
        <taxon>Hypocreales</taxon>
        <taxon>Nectriaceae</taxon>
        <taxon>Fusarium</taxon>
        <taxon>Fusarium decemcellulare species complex</taxon>
    </lineage>
</organism>
<sequence>MDVHRRLLDFAFRDADGADLLDYRYCTGAQIITEYKPKGAPSKTVDFCVVIKPPEQSTEAATIDSLTGTRPGLSINQTDWGNFNKHPIALSIETKRQSEWEKALLQIGTWHSAQWRALDCSDEGESIQCLPGIIVQGHAWYFVASTLEDGRSKLYHKLDIGGTDSHFGVYKLAMALQCLASWIEHTYWPAFKAQVLGQT</sequence>
<protein>
    <submittedName>
        <fullName evidence="1">Uncharacterized protein</fullName>
    </submittedName>
</protein>
<dbReference type="EMBL" id="JANRMS010001100">
    <property type="protein sequence ID" value="KAJ3531063.1"/>
    <property type="molecule type" value="Genomic_DNA"/>
</dbReference>
<reference evidence="1" key="1">
    <citation type="submission" date="2022-08" db="EMBL/GenBank/DDBJ databases">
        <title>Genome Sequence of Fusarium decemcellulare.</title>
        <authorList>
            <person name="Buettner E."/>
        </authorList>
    </citation>
    <scope>NUCLEOTIDE SEQUENCE</scope>
    <source>
        <strain evidence="1">Babe19</strain>
    </source>
</reference>
<proteinExistence type="predicted"/>
<gene>
    <name evidence="1" type="ORF">NM208_g9045</name>
</gene>
<accession>A0ACC1S308</accession>
<name>A0ACC1S308_9HYPO</name>
<evidence type="ECO:0000313" key="1">
    <source>
        <dbReference type="EMBL" id="KAJ3531063.1"/>
    </source>
</evidence>